<organism evidence="3 4">
    <name type="scientific">Streptomyces mexicanus</name>
    <dbReference type="NCBI Taxonomy" id="178566"/>
    <lineage>
        <taxon>Bacteria</taxon>
        <taxon>Bacillati</taxon>
        <taxon>Actinomycetota</taxon>
        <taxon>Actinomycetes</taxon>
        <taxon>Kitasatosporales</taxon>
        <taxon>Streptomycetaceae</taxon>
        <taxon>Streptomyces</taxon>
    </lineage>
</organism>
<dbReference type="AlphaFoldDB" id="A0A7X1HVZ4"/>
<feature type="compositionally biased region" description="Low complexity" evidence="1">
    <location>
        <begin position="136"/>
        <end position="164"/>
    </location>
</feature>
<keyword evidence="2" id="KW-0472">Membrane</keyword>
<dbReference type="Proteomes" id="UP000517694">
    <property type="component" value="Unassembled WGS sequence"/>
</dbReference>
<feature type="compositionally biased region" description="Low complexity" evidence="1">
    <location>
        <begin position="224"/>
        <end position="245"/>
    </location>
</feature>
<evidence type="ECO:0000256" key="1">
    <source>
        <dbReference type="SAM" id="MobiDB-lite"/>
    </source>
</evidence>
<evidence type="ECO:0000313" key="4">
    <source>
        <dbReference type="Proteomes" id="UP000517694"/>
    </source>
</evidence>
<name>A0A7X1HVZ4_9ACTN</name>
<comment type="caution">
    <text evidence="3">The sequence shown here is derived from an EMBL/GenBank/DDBJ whole genome shotgun (WGS) entry which is preliminary data.</text>
</comment>
<accession>A0A7X1HVZ4</accession>
<dbReference type="RefSeq" id="WP_159667445.1">
    <property type="nucleotide sequence ID" value="NZ_JACMHY010000001.1"/>
</dbReference>
<feature type="transmembrane region" description="Helical" evidence="2">
    <location>
        <begin position="185"/>
        <end position="206"/>
    </location>
</feature>
<evidence type="ECO:0000256" key="2">
    <source>
        <dbReference type="SAM" id="Phobius"/>
    </source>
</evidence>
<keyword evidence="2" id="KW-1133">Transmembrane helix</keyword>
<proteinExistence type="predicted"/>
<sequence>MPSGDNWQSDVLRDLRSGGTPRKGPEGPEEGAHAPRTPGQEGLPDTAPRPDAAAQPGAEATGVPAQSQGQPQSQVPGQAQWAAGQQGQPQPPAQGAAAPAYGYPHQAAGGWAGTPGGAGAQHPYGGLGATPPYGPAPTGAAPPYGPAPTGSTPPYGPAPTGSTPPYGPRPLPRPVQARGGGRSTAMLVAVALVVALGAGGSVYALMRGVGGDDKGGPGPSPTLTAARTTGPGPSPTTSASGSPSPVNGAVPAAYLGTWTATIDNAYGPNPRRLTLGQGEVGDTVLTLVADGPTDSGGTYHCVFRARLIRQPGSDGPLEIGPSTVTVGKDSPACRPGEATQITLLPDGRLRRVNTSTGEEVTYSKD</sequence>
<dbReference type="EMBL" id="JACMHY010000001">
    <property type="protein sequence ID" value="MBC2863750.1"/>
    <property type="molecule type" value="Genomic_DNA"/>
</dbReference>
<feature type="compositionally biased region" description="Basic and acidic residues" evidence="1">
    <location>
        <begin position="23"/>
        <end position="33"/>
    </location>
</feature>
<keyword evidence="4" id="KW-1185">Reference proteome</keyword>
<feature type="region of interest" description="Disordered" evidence="1">
    <location>
        <begin position="1"/>
        <end position="179"/>
    </location>
</feature>
<dbReference type="OrthoDB" id="4248358at2"/>
<keyword evidence="2" id="KW-0812">Transmembrane</keyword>
<feature type="compositionally biased region" description="Low complexity" evidence="1">
    <location>
        <begin position="62"/>
        <end position="109"/>
    </location>
</feature>
<feature type="compositionally biased region" description="Gly residues" evidence="1">
    <location>
        <begin position="110"/>
        <end position="119"/>
    </location>
</feature>
<reference evidence="3 4" key="1">
    <citation type="submission" date="2020-08" db="EMBL/GenBank/DDBJ databases">
        <title>Whole-Genome Sequence of French Clinical Streptomyces mexicanus Strain Q0842.</title>
        <authorList>
            <person name="Boxberger M."/>
            <person name="La Scola B."/>
        </authorList>
    </citation>
    <scope>NUCLEOTIDE SEQUENCE [LARGE SCALE GENOMIC DNA]</scope>
    <source>
        <strain evidence="3 4">Marseille-Q0842</strain>
    </source>
</reference>
<evidence type="ECO:0000313" key="3">
    <source>
        <dbReference type="EMBL" id="MBC2863750.1"/>
    </source>
</evidence>
<feature type="region of interest" description="Disordered" evidence="1">
    <location>
        <begin position="213"/>
        <end position="246"/>
    </location>
</feature>
<gene>
    <name evidence="3" type="ORF">H1R13_01700</name>
</gene>
<evidence type="ECO:0008006" key="5">
    <source>
        <dbReference type="Google" id="ProtNLM"/>
    </source>
</evidence>
<protein>
    <recommendedName>
        <fullName evidence="5">Serine/threonine protein kinase</fullName>
    </recommendedName>
</protein>